<reference evidence="1 2" key="1">
    <citation type="journal article" date="2014" name="Agronomy (Basel)">
        <title>A Draft Genome Sequence for Ensete ventricosum, the Drought-Tolerant Tree Against Hunger.</title>
        <authorList>
            <person name="Harrison J."/>
            <person name="Moore K.A."/>
            <person name="Paszkiewicz K."/>
            <person name="Jones T."/>
            <person name="Grant M."/>
            <person name="Ambacheew D."/>
            <person name="Muzemil S."/>
            <person name="Studholme D.J."/>
        </authorList>
    </citation>
    <scope>NUCLEOTIDE SEQUENCE [LARGE SCALE GENOMIC DNA]</scope>
</reference>
<protein>
    <recommendedName>
        <fullName evidence="3">Retrotransposon gag domain-containing protein</fullName>
    </recommendedName>
</protein>
<evidence type="ECO:0000313" key="2">
    <source>
        <dbReference type="Proteomes" id="UP000287651"/>
    </source>
</evidence>
<evidence type="ECO:0008006" key="3">
    <source>
        <dbReference type="Google" id="ProtNLM"/>
    </source>
</evidence>
<dbReference type="AlphaFoldDB" id="A0A426YIZ6"/>
<name>A0A426YIZ6_ENSVE</name>
<dbReference type="Proteomes" id="UP000287651">
    <property type="component" value="Unassembled WGS sequence"/>
</dbReference>
<proteinExistence type="predicted"/>
<evidence type="ECO:0000313" key="1">
    <source>
        <dbReference type="EMBL" id="RRT51731.1"/>
    </source>
</evidence>
<comment type="caution">
    <text evidence="1">The sequence shown here is derived from an EMBL/GenBank/DDBJ whole genome shotgun (WGS) entry which is preliminary data.</text>
</comment>
<dbReference type="EMBL" id="AMZH03012066">
    <property type="protein sequence ID" value="RRT51731.1"/>
    <property type="molecule type" value="Genomic_DNA"/>
</dbReference>
<organism evidence="1 2">
    <name type="scientific">Ensete ventricosum</name>
    <name type="common">Abyssinian banana</name>
    <name type="synonym">Musa ensete</name>
    <dbReference type="NCBI Taxonomy" id="4639"/>
    <lineage>
        <taxon>Eukaryota</taxon>
        <taxon>Viridiplantae</taxon>
        <taxon>Streptophyta</taxon>
        <taxon>Embryophyta</taxon>
        <taxon>Tracheophyta</taxon>
        <taxon>Spermatophyta</taxon>
        <taxon>Magnoliopsida</taxon>
        <taxon>Liliopsida</taxon>
        <taxon>Zingiberales</taxon>
        <taxon>Musaceae</taxon>
        <taxon>Ensete</taxon>
    </lineage>
</organism>
<gene>
    <name evidence="1" type="ORF">B296_00050930</name>
</gene>
<sequence>MSSDGPLCSSPFIQEIQDAPIPSHFYLPMLEAYDGRSDPTEHVAVMRQKEEEHLGQYLTCFTDKVRAIPDAHPLLVIQAFMIGIRPSHLFWSLMERPPMTVLEMLQRANQYVVAKTLVTEKREDQKHP</sequence>
<accession>A0A426YIZ6</accession>